<dbReference type="EC" id="1.5.3.1" evidence="1"/>
<dbReference type="EMBL" id="JAATJN010000001">
    <property type="protein sequence ID" value="NJC55475.1"/>
    <property type="molecule type" value="Genomic_DNA"/>
</dbReference>
<comment type="caution">
    <text evidence="1">The sequence shown here is derived from an EMBL/GenBank/DDBJ whole genome shotgun (WGS) entry which is preliminary data.</text>
</comment>
<dbReference type="Pfam" id="PF04268">
    <property type="entry name" value="SoxG"/>
    <property type="match status" value="1"/>
</dbReference>
<dbReference type="InterPro" id="IPR007375">
    <property type="entry name" value="SoxG"/>
</dbReference>
<dbReference type="AlphaFoldDB" id="A0A846RVI6"/>
<dbReference type="SUPFAM" id="SSF103025">
    <property type="entry name" value="Folate-binding domain"/>
    <property type="match status" value="1"/>
</dbReference>
<name>A0A846RVI6_9MICO</name>
<reference evidence="1 2" key="1">
    <citation type="submission" date="2020-03" db="EMBL/GenBank/DDBJ databases">
        <title>Sequencing the genomes of 1000 actinobacteria strains.</title>
        <authorList>
            <person name="Klenk H.-P."/>
        </authorList>
    </citation>
    <scope>NUCLEOTIDE SEQUENCE [LARGE SCALE GENOMIC DNA]</scope>
    <source>
        <strain evidence="1 2">DSM 18964</strain>
    </source>
</reference>
<evidence type="ECO:0000313" key="1">
    <source>
        <dbReference type="EMBL" id="NJC55475.1"/>
    </source>
</evidence>
<gene>
    <name evidence="1" type="ORF">BKA07_000510</name>
</gene>
<organism evidence="1 2">
    <name type="scientific">Brevibacterium marinum</name>
    <dbReference type="NCBI Taxonomy" id="418643"/>
    <lineage>
        <taxon>Bacteria</taxon>
        <taxon>Bacillati</taxon>
        <taxon>Actinomycetota</taxon>
        <taxon>Actinomycetes</taxon>
        <taxon>Micrococcales</taxon>
        <taxon>Brevibacteriaceae</taxon>
        <taxon>Brevibacterium</taxon>
    </lineage>
</organism>
<sequence length="237" mass="24682">MAETTHSAQTLETIDEINALRVSPAAHLTEEMATATEAGGRVVGLRERAFTVQIGLRCTPGTDSADALESALGISLPREVGEVTGDSAGLHAIWLSPDEFLAVDVSRQQRPGETLVAEAALEGLPGQAVDLSANRTIIELSGSKACEVLEKSVRADLHPRAFGVGTAIVTQLGPVPVILHHAADLEYRVYPRASFADFTVRWLLDGMAEFVADGGAANVDDSASGVVGSPAAEEGTG</sequence>
<protein>
    <submittedName>
        <fullName evidence="1">Sarcosine oxidase subunit gamma</fullName>
        <ecNumber evidence="1">1.5.3.1</ecNumber>
    </submittedName>
</protein>
<dbReference type="Proteomes" id="UP000576792">
    <property type="component" value="Unassembled WGS sequence"/>
</dbReference>
<dbReference type="GO" id="GO:0008115">
    <property type="term" value="F:sarcosine oxidase activity"/>
    <property type="evidence" value="ECO:0007669"/>
    <property type="project" value="UniProtKB-EC"/>
</dbReference>
<dbReference type="InterPro" id="IPR027266">
    <property type="entry name" value="TrmE/GcvT-like"/>
</dbReference>
<dbReference type="RefSeq" id="WP_167949507.1">
    <property type="nucleotide sequence ID" value="NZ_BAAAPQ010000026.1"/>
</dbReference>
<accession>A0A846RVI6</accession>
<dbReference type="Gene3D" id="3.30.70.1520">
    <property type="entry name" value="Heterotetrameric sarcosine oxidase"/>
    <property type="match status" value="1"/>
</dbReference>
<keyword evidence="1" id="KW-0560">Oxidoreductase</keyword>
<keyword evidence="2" id="KW-1185">Reference proteome</keyword>
<evidence type="ECO:0000313" key="2">
    <source>
        <dbReference type="Proteomes" id="UP000576792"/>
    </source>
</evidence>
<dbReference type="Gene3D" id="3.30.1360.120">
    <property type="entry name" value="Probable tRNA modification gtpase trme, domain 1"/>
    <property type="match status" value="1"/>
</dbReference>
<proteinExistence type="predicted"/>